<name>A0ABM7P3F7_9BACT</name>
<feature type="compositionally biased region" description="Basic and acidic residues" evidence="1">
    <location>
        <begin position="120"/>
        <end position="136"/>
    </location>
</feature>
<gene>
    <name evidence="2" type="ORF">PSDVSF_05910</name>
</gene>
<dbReference type="EMBL" id="AP024485">
    <property type="protein sequence ID" value="BCS87349.1"/>
    <property type="molecule type" value="Genomic_DNA"/>
</dbReference>
<accession>A0ABM7P3F7</accession>
<feature type="compositionally biased region" description="Acidic residues" evidence="1">
    <location>
        <begin position="250"/>
        <end position="259"/>
    </location>
</feature>
<evidence type="ECO:0000313" key="2">
    <source>
        <dbReference type="EMBL" id="BCS87349.1"/>
    </source>
</evidence>
<dbReference type="Proteomes" id="UP001053296">
    <property type="component" value="Chromosome"/>
</dbReference>
<proteinExistence type="predicted"/>
<feature type="region of interest" description="Disordered" evidence="1">
    <location>
        <begin position="99"/>
        <end position="161"/>
    </location>
</feature>
<feature type="region of interest" description="Disordered" evidence="1">
    <location>
        <begin position="220"/>
        <end position="259"/>
    </location>
</feature>
<sequence length="259" mass="29511">MRARNIKPGFFTNEELVECTPWARLCFIGLWSMADRCGRLEDRPKQIKMKIFPADSIDTLELLDELCGHELVVRYEVDGRQYLYIPGFEKHQTPHYKEQEKYPACPGFNGNGGGANPGPKPDHRPKSPRQAQDKPKTGPVQTPDEPPLNPESLILNPESREEKKATKVAAYTQAFEVFWAEYPKKVKKKYAFSCWKKIKGVDALVIVEAIKAQVAGDHFRGNDGKQYVPNPSTWLNEGQWEDEIKSQTNGDDELPPELR</sequence>
<evidence type="ECO:0000256" key="1">
    <source>
        <dbReference type="SAM" id="MobiDB-lite"/>
    </source>
</evidence>
<evidence type="ECO:0008006" key="4">
    <source>
        <dbReference type="Google" id="ProtNLM"/>
    </source>
</evidence>
<protein>
    <recommendedName>
        <fullName evidence="4">DnaT DNA-binding domain-containing protein</fullName>
    </recommendedName>
</protein>
<evidence type="ECO:0000313" key="3">
    <source>
        <dbReference type="Proteomes" id="UP001053296"/>
    </source>
</evidence>
<dbReference type="RefSeq" id="WP_229593521.1">
    <property type="nucleotide sequence ID" value="NZ_AP024485.1"/>
</dbReference>
<keyword evidence="3" id="KW-1185">Reference proteome</keyword>
<reference evidence="2" key="1">
    <citation type="journal article" date="2022" name="Arch. Microbiol.">
        <title>Pseudodesulfovibrio sediminis sp. nov., a mesophilic and neutrophilic sulfate-reducing bacterium isolated from sediment of a brackish lake.</title>
        <authorList>
            <person name="Takahashi A."/>
            <person name="Kojima H."/>
            <person name="Watanabe M."/>
            <person name="Fukui M."/>
        </authorList>
    </citation>
    <scope>NUCLEOTIDE SEQUENCE</scope>
    <source>
        <strain evidence="2">SF6</strain>
    </source>
</reference>
<organism evidence="2 3">
    <name type="scientific">Pseudodesulfovibrio sediminis</name>
    <dbReference type="NCBI Taxonomy" id="2810563"/>
    <lineage>
        <taxon>Bacteria</taxon>
        <taxon>Pseudomonadati</taxon>
        <taxon>Thermodesulfobacteriota</taxon>
        <taxon>Desulfovibrionia</taxon>
        <taxon>Desulfovibrionales</taxon>
        <taxon>Desulfovibrionaceae</taxon>
    </lineage>
</organism>